<evidence type="ECO:0000256" key="3">
    <source>
        <dbReference type="ARBA" id="ARBA00022490"/>
    </source>
</evidence>
<evidence type="ECO:0000313" key="8">
    <source>
        <dbReference type="EMBL" id="KAG8574582.1"/>
    </source>
</evidence>
<keyword evidence="4" id="KW-0597">Phosphoprotein</keyword>
<proteinExistence type="inferred from homology"/>
<dbReference type="Pfam" id="PF15297">
    <property type="entry name" value="CKAP2_C"/>
    <property type="match status" value="1"/>
</dbReference>
<feature type="region of interest" description="Disordered" evidence="6">
    <location>
        <begin position="1"/>
        <end position="51"/>
    </location>
</feature>
<evidence type="ECO:0000259" key="7">
    <source>
        <dbReference type="Pfam" id="PF15297"/>
    </source>
</evidence>
<dbReference type="GO" id="GO:0005829">
    <property type="term" value="C:cytosol"/>
    <property type="evidence" value="ECO:0007669"/>
    <property type="project" value="TreeGrafter"/>
</dbReference>
<feature type="domain" description="Cytoskeleton-associated protein 2 C-terminal" evidence="7">
    <location>
        <begin position="37"/>
        <end position="131"/>
    </location>
</feature>
<protein>
    <recommendedName>
        <fullName evidence="7">Cytoskeleton-associated protein 2 C-terminal domain-containing protein</fullName>
    </recommendedName>
</protein>
<dbReference type="Proteomes" id="UP000824782">
    <property type="component" value="Unassembled WGS sequence"/>
</dbReference>
<keyword evidence="5" id="KW-0206">Cytoskeleton</keyword>
<accession>A0AAV7BQF7</accession>
<comment type="caution">
    <text evidence="8">The sequence shown here is derived from an EMBL/GenBank/DDBJ whole genome shotgun (WGS) entry which is preliminary data.</text>
</comment>
<comment type="subcellular location">
    <subcellularLocation>
        <location evidence="1">Cytoplasm</location>
        <location evidence="1">Cytoskeleton</location>
    </subcellularLocation>
</comment>
<keyword evidence="9" id="KW-1185">Reference proteome</keyword>
<name>A0AAV7BQF7_ENGPU</name>
<sequence length="152" mass="16968">MKNINKKTKVVTFGPLPADDAEEDDDHEEFPVTPYTSRTEEVKTPGTGTSICDQGSAVKLQVTSLSSKKMMPGSGQEWKRLTPVRRSLRIHHSVSQYPEVVQEHDTVVSSLEELLDQVDTDGFLYIKNDALPEEADHTVISLWDKEQQEGAA</sequence>
<evidence type="ECO:0000256" key="2">
    <source>
        <dbReference type="ARBA" id="ARBA00009468"/>
    </source>
</evidence>
<dbReference type="EMBL" id="WNYA01000004">
    <property type="protein sequence ID" value="KAG8574582.1"/>
    <property type="molecule type" value="Genomic_DNA"/>
</dbReference>
<dbReference type="PANTHER" id="PTHR47078:SF1">
    <property type="entry name" value="CYTOSKELETON-ASSOCIATED PROTEIN 2-LIKE"/>
    <property type="match status" value="1"/>
</dbReference>
<evidence type="ECO:0000313" key="9">
    <source>
        <dbReference type="Proteomes" id="UP000824782"/>
    </source>
</evidence>
<dbReference type="AlphaFoldDB" id="A0AAV7BQF7"/>
<reference evidence="8" key="1">
    <citation type="thesis" date="2020" institute="ProQuest LLC" country="789 East Eisenhower Parkway, Ann Arbor, MI, USA">
        <title>Comparative Genomics and Chromosome Evolution.</title>
        <authorList>
            <person name="Mudd A.B."/>
        </authorList>
    </citation>
    <scope>NUCLEOTIDE SEQUENCE</scope>
    <source>
        <strain evidence="8">237g6f4</strain>
        <tissue evidence="8">Blood</tissue>
    </source>
</reference>
<keyword evidence="3" id="KW-0963">Cytoplasm</keyword>
<feature type="compositionally biased region" description="Acidic residues" evidence="6">
    <location>
        <begin position="19"/>
        <end position="28"/>
    </location>
</feature>
<evidence type="ECO:0000256" key="6">
    <source>
        <dbReference type="SAM" id="MobiDB-lite"/>
    </source>
</evidence>
<dbReference type="GO" id="GO:0005813">
    <property type="term" value="C:centrosome"/>
    <property type="evidence" value="ECO:0007669"/>
    <property type="project" value="TreeGrafter"/>
</dbReference>
<dbReference type="InterPro" id="IPR029197">
    <property type="entry name" value="CKAP2_C"/>
</dbReference>
<dbReference type="GO" id="GO:0072686">
    <property type="term" value="C:mitotic spindle"/>
    <property type="evidence" value="ECO:0007669"/>
    <property type="project" value="TreeGrafter"/>
</dbReference>
<comment type="similarity">
    <text evidence="2">Belongs to the CKAP2 family.</text>
</comment>
<evidence type="ECO:0000256" key="5">
    <source>
        <dbReference type="ARBA" id="ARBA00023212"/>
    </source>
</evidence>
<organism evidence="8 9">
    <name type="scientific">Engystomops pustulosus</name>
    <name type="common">Tungara frog</name>
    <name type="synonym">Physalaemus pustulosus</name>
    <dbReference type="NCBI Taxonomy" id="76066"/>
    <lineage>
        <taxon>Eukaryota</taxon>
        <taxon>Metazoa</taxon>
        <taxon>Chordata</taxon>
        <taxon>Craniata</taxon>
        <taxon>Vertebrata</taxon>
        <taxon>Euteleostomi</taxon>
        <taxon>Amphibia</taxon>
        <taxon>Batrachia</taxon>
        <taxon>Anura</taxon>
        <taxon>Neobatrachia</taxon>
        <taxon>Hyloidea</taxon>
        <taxon>Leptodactylidae</taxon>
        <taxon>Leiuperinae</taxon>
        <taxon>Engystomops</taxon>
    </lineage>
</organism>
<dbReference type="InterPro" id="IPR052855">
    <property type="entry name" value="CKAP2-like"/>
</dbReference>
<gene>
    <name evidence="8" type="ORF">GDO81_009232</name>
</gene>
<evidence type="ECO:0000256" key="1">
    <source>
        <dbReference type="ARBA" id="ARBA00004245"/>
    </source>
</evidence>
<dbReference type="PANTHER" id="PTHR47078">
    <property type="entry name" value="CYTOSKELETON-ASSOCIATED PROTEIN 2-LIKE"/>
    <property type="match status" value="1"/>
</dbReference>
<evidence type="ECO:0000256" key="4">
    <source>
        <dbReference type="ARBA" id="ARBA00022553"/>
    </source>
</evidence>